<gene>
    <name evidence="7" type="ORF">GURASL_23680</name>
</gene>
<name>A0ABM8EM01_9BACT</name>
<keyword evidence="3 6" id="KW-0812">Transmembrane</keyword>
<dbReference type="PANTHER" id="PTHR30250:SF11">
    <property type="entry name" value="O-ANTIGEN TRANSPORTER-RELATED"/>
    <property type="match status" value="1"/>
</dbReference>
<dbReference type="InterPro" id="IPR050833">
    <property type="entry name" value="Poly_Biosynth_Transport"/>
</dbReference>
<reference evidence="7 8" key="1">
    <citation type="submission" date="2022-12" db="EMBL/GenBank/DDBJ databases">
        <title>Polyphasic characterization of Geotalea uranireducens NIT-SL11 newly isolated from a complex of sewage sludge and microbially reduced graphene oxide.</title>
        <authorList>
            <person name="Xie L."/>
            <person name="Yoshida N."/>
            <person name="Meng L."/>
        </authorList>
    </citation>
    <scope>NUCLEOTIDE SEQUENCE [LARGE SCALE GENOMIC DNA]</scope>
    <source>
        <strain evidence="7 8">NIT-SL11</strain>
    </source>
</reference>
<evidence type="ECO:0008006" key="9">
    <source>
        <dbReference type="Google" id="ProtNLM"/>
    </source>
</evidence>
<evidence type="ECO:0000256" key="1">
    <source>
        <dbReference type="ARBA" id="ARBA00004651"/>
    </source>
</evidence>
<feature type="transmembrane region" description="Helical" evidence="6">
    <location>
        <begin position="320"/>
        <end position="344"/>
    </location>
</feature>
<feature type="transmembrane region" description="Helical" evidence="6">
    <location>
        <begin position="75"/>
        <end position="98"/>
    </location>
</feature>
<dbReference type="PANTHER" id="PTHR30250">
    <property type="entry name" value="PST FAMILY PREDICTED COLANIC ACID TRANSPORTER"/>
    <property type="match status" value="1"/>
</dbReference>
<proteinExistence type="predicted"/>
<sequence length="413" mass="46875">MVNIILRGLTLVSKFFLLVYLAKVLDPIDIGIYGLFTATVSYSHYLLGLDFYTYAQREMLSIRKDLWGKLILNQFAFYGSVYLVMLPFLLLVFLTGLLPWHIAGWFYLVLSLEHISQELCRLLVICSRVTLANVTLFFRGGAWVYVVVTLFKFKHETQGLTAIWIGWSIGVALSIVLGFWGVINVVGRSQIGNHIDWSWIRRGFKVAIQFLLGTLALRGLFTFDRYFLDLFSGKAVVGIYSFFMSIANALQSFADAGVISRHYPLIVSAYRTDRLDEYKHHLKNLAVGIVVLFILFIVGLFSIIQPILNYIGREVYSEHITILWVLIIAVGIYSISMVPHYALYSRKADRSIAIVSIISVLIFIAFSMWLTPQYGANGMAISVLIGMCCLCLLKIAILSFLNRNNVYKELCND</sequence>
<dbReference type="EMBL" id="AP027151">
    <property type="protein sequence ID" value="BDV43445.1"/>
    <property type="molecule type" value="Genomic_DNA"/>
</dbReference>
<feature type="transmembrane region" description="Helical" evidence="6">
    <location>
        <begin position="5"/>
        <end position="24"/>
    </location>
</feature>
<evidence type="ECO:0000313" key="8">
    <source>
        <dbReference type="Proteomes" id="UP001317705"/>
    </source>
</evidence>
<evidence type="ECO:0000256" key="5">
    <source>
        <dbReference type="ARBA" id="ARBA00023136"/>
    </source>
</evidence>
<feature type="transmembrane region" description="Helical" evidence="6">
    <location>
        <begin position="285"/>
        <end position="308"/>
    </location>
</feature>
<organism evidence="7 8">
    <name type="scientific">Geotalea uraniireducens</name>
    <dbReference type="NCBI Taxonomy" id="351604"/>
    <lineage>
        <taxon>Bacteria</taxon>
        <taxon>Pseudomonadati</taxon>
        <taxon>Thermodesulfobacteriota</taxon>
        <taxon>Desulfuromonadia</taxon>
        <taxon>Geobacterales</taxon>
        <taxon>Geobacteraceae</taxon>
        <taxon>Geotalea</taxon>
    </lineage>
</organism>
<evidence type="ECO:0000256" key="6">
    <source>
        <dbReference type="SAM" id="Phobius"/>
    </source>
</evidence>
<feature type="transmembrane region" description="Helical" evidence="6">
    <location>
        <begin position="163"/>
        <end position="186"/>
    </location>
</feature>
<protein>
    <recommendedName>
        <fullName evidence="9">O-antigen/teichoic acid export membrane protein</fullName>
    </recommendedName>
</protein>
<evidence type="ECO:0000256" key="4">
    <source>
        <dbReference type="ARBA" id="ARBA00022989"/>
    </source>
</evidence>
<accession>A0ABM8EM01</accession>
<keyword evidence="4 6" id="KW-1133">Transmembrane helix</keyword>
<keyword evidence="2" id="KW-1003">Cell membrane</keyword>
<keyword evidence="8" id="KW-1185">Reference proteome</keyword>
<dbReference type="Proteomes" id="UP001317705">
    <property type="component" value="Chromosome"/>
</dbReference>
<evidence type="ECO:0000313" key="7">
    <source>
        <dbReference type="EMBL" id="BDV43445.1"/>
    </source>
</evidence>
<comment type="subcellular location">
    <subcellularLocation>
        <location evidence="1">Cell membrane</location>
        <topology evidence="1">Multi-pass membrane protein</topology>
    </subcellularLocation>
</comment>
<feature type="transmembrane region" description="Helical" evidence="6">
    <location>
        <begin position="131"/>
        <end position="151"/>
    </location>
</feature>
<feature type="transmembrane region" description="Helical" evidence="6">
    <location>
        <begin position="235"/>
        <end position="254"/>
    </location>
</feature>
<evidence type="ECO:0000256" key="3">
    <source>
        <dbReference type="ARBA" id="ARBA00022692"/>
    </source>
</evidence>
<feature type="transmembrane region" description="Helical" evidence="6">
    <location>
        <begin position="376"/>
        <end position="401"/>
    </location>
</feature>
<feature type="transmembrane region" description="Helical" evidence="6">
    <location>
        <begin position="206"/>
        <end position="223"/>
    </location>
</feature>
<feature type="transmembrane region" description="Helical" evidence="6">
    <location>
        <begin position="351"/>
        <end position="370"/>
    </location>
</feature>
<keyword evidence="5 6" id="KW-0472">Membrane</keyword>
<feature type="transmembrane region" description="Helical" evidence="6">
    <location>
        <begin position="104"/>
        <end position="124"/>
    </location>
</feature>
<evidence type="ECO:0000256" key="2">
    <source>
        <dbReference type="ARBA" id="ARBA00022475"/>
    </source>
</evidence>
<feature type="transmembrane region" description="Helical" evidence="6">
    <location>
        <begin position="30"/>
        <end position="54"/>
    </location>
</feature>